<keyword evidence="1" id="KW-0472">Membrane</keyword>
<evidence type="ECO:0000313" key="3">
    <source>
        <dbReference type="Proteomes" id="UP000324222"/>
    </source>
</evidence>
<keyword evidence="1" id="KW-1133">Transmembrane helix</keyword>
<feature type="transmembrane region" description="Helical" evidence="1">
    <location>
        <begin position="50"/>
        <end position="74"/>
    </location>
</feature>
<protein>
    <submittedName>
        <fullName evidence="2">Uncharacterized protein</fullName>
    </submittedName>
</protein>
<reference evidence="2 3" key="1">
    <citation type="submission" date="2019-05" db="EMBL/GenBank/DDBJ databases">
        <title>Another draft genome of Portunus trituberculatus and its Hox gene families provides insights of decapod evolution.</title>
        <authorList>
            <person name="Jeong J.-H."/>
            <person name="Song I."/>
            <person name="Kim S."/>
            <person name="Choi T."/>
            <person name="Kim D."/>
            <person name="Ryu S."/>
            <person name="Kim W."/>
        </authorList>
    </citation>
    <scope>NUCLEOTIDE SEQUENCE [LARGE SCALE GENOMIC DNA]</scope>
    <source>
        <tissue evidence="2">Muscle</tissue>
    </source>
</reference>
<gene>
    <name evidence="2" type="ORF">E2C01_012636</name>
</gene>
<keyword evidence="3" id="KW-1185">Reference proteome</keyword>
<feature type="transmembrane region" description="Helical" evidence="1">
    <location>
        <begin position="26"/>
        <end position="44"/>
    </location>
</feature>
<dbReference type="Proteomes" id="UP000324222">
    <property type="component" value="Unassembled WGS sequence"/>
</dbReference>
<dbReference type="AlphaFoldDB" id="A0A5B7DEE3"/>
<evidence type="ECO:0000313" key="2">
    <source>
        <dbReference type="EMBL" id="MPC19710.1"/>
    </source>
</evidence>
<evidence type="ECO:0000256" key="1">
    <source>
        <dbReference type="SAM" id="Phobius"/>
    </source>
</evidence>
<proteinExistence type="predicted"/>
<organism evidence="2 3">
    <name type="scientific">Portunus trituberculatus</name>
    <name type="common">Swimming crab</name>
    <name type="synonym">Neptunus trituberculatus</name>
    <dbReference type="NCBI Taxonomy" id="210409"/>
    <lineage>
        <taxon>Eukaryota</taxon>
        <taxon>Metazoa</taxon>
        <taxon>Ecdysozoa</taxon>
        <taxon>Arthropoda</taxon>
        <taxon>Crustacea</taxon>
        <taxon>Multicrustacea</taxon>
        <taxon>Malacostraca</taxon>
        <taxon>Eumalacostraca</taxon>
        <taxon>Eucarida</taxon>
        <taxon>Decapoda</taxon>
        <taxon>Pleocyemata</taxon>
        <taxon>Brachyura</taxon>
        <taxon>Eubrachyura</taxon>
        <taxon>Portunoidea</taxon>
        <taxon>Portunidae</taxon>
        <taxon>Portuninae</taxon>
        <taxon>Portunus</taxon>
    </lineage>
</organism>
<comment type="caution">
    <text evidence="2">The sequence shown here is derived from an EMBL/GenBank/DDBJ whole genome shotgun (WGS) entry which is preliminary data.</text>
</comment>
<sequence length="159" mass="16831">MWSPNLHVTQEELQHAQIEHKRGCDLVVVVVVMAVVVVVVPVLVVMLVVVVLVVVVMVVLVMVVVVVVVVLVVVNRRYEPSRGYGQPIPTDFGFSGLLTLSLLPLCSPAGVESSPGVAHAGDIHIKSSLVVPGGRVITTPAAPLLVGTQLNPSFPLVEE</sequence>
<dbReference type="EMBL" id="VSRR010000796">
    <property type="protein sequence ID" value="MPC19710.1"/>
    <property type="molecule type" value="Genomic_DNA"/>
</dbReference>
<keyword evidence="1" id="KW-0812">Transmembrane</keyword>
<accession>A0A5B7DEE3</accession>
<name>A0A5B7DEE3_PORTR</name>